<gene>
    <name evidence="2" type="ORF">L248_0829</name>
</gene>
<dbReference type="AlphaFoldDB" id="U4TK15"/>
<organism evidence="2 3">
    <name type="scientific">Schleiferilactobacillus shenzhenensis LY-73</name>
    <dbReference type="NCBI Taxonomy" id="1231336"/>
    <lineage>
        <taxon>Bacteria</taxon>
        <taxon>Bacillati</taxon>
        <taxon>Bacillota</taxon>
        <taxon>Bacilli</taxon>
        <taxon>Lactobacillales</taxon>
        <taxon>Lactobacillaceae</taxon>
        <taxon>Schleiferilactobacillus</taxon>
    </lineage>
</organism>
<feature type="transmembrane region" description="Helical" evidence="1">
    <location>
        <begin position="174"/>
        <end position="191"/>
    </location>
</feature>
<keyword evidence="1" id="KW-0472">Membrane</keyword>
<feature type="transmembrane region" description="Helical" evidence="1">
    <location>
        <begin position="264"/>
        <end position="281"/>
    </location>
</feature>
<feature type="transmembrane region" description="Helical" evidence="1">
    <location>
        <begin position="56"/>
        <end position="88"/>
    </location>
</feature>
<protein>
    <recommendedName>
        <fullName evidence="4">Glycosyltransferase RgtA/B/C/D-like domain-containing protein</fullName>
    </recommendedName>
</protein>
<feature type="transmembrane region" description="Helical" evidence="1">
    <location>
        <begin position="100"/>
        <end position="117"/>
    </location>
</feature>
<name>U4TK15_9LACO</name>
<evidence type="ECO:0000313" key="2">
    <source>
        <dbReference type="EMBL" id="ERL64534.1"/>
    </source>
</evidence>
<keyword evidence="1" id="KW-1133">Transmembrane helix</keyword>
<feature type="transmembrane region" description="Helical" evidence="1">
    <location>
        <begin position="198"/>
        <end position="218"/>
    </location>
</feature>
<evidence type="ECO:0000256" key="1">
    <source>
        <dbReference type="SAM" id="Phobius"/>
    </source>
</evidence>
<proteinExistence type="predicted"/>
<sequence length="499" mass="56337">MVVLGIAVMTFISKSSFLYPANDWDDVNAFLTMGKGWAHGLVPYRNLFEQKGPILYLFYMLAYFISNSYFGVYVLECLFFITDLILFYHMGRLFLDDTKSLLFAAITGIVITVSPFFGEGGSAEEFMMPAIIFVLYLGLRLPRREWTVSNWYYFAFGITGTLIFWIKYTAIGAHVGFLLALMIILALQGRMAALGKALLAMLGGTAVVTVPLLVYFALVNGVQPLFHVYFYTNIALYANPASTIVGRFSQAITLFLQTADQTPLLFLLFLGAIFLPIFARPDKNRLFPDNNTIFLYMASLFTLAISTFAGGLELPYYLLIMTPFAAVPLLWVFTRMHTAPNQLQIGFALLAVFCVILGLNTNVRRSRLFPNNPSISLSKKQTEPAQTEFARIIHKVPNATLLNYGTLDMGIYQAADVLPTTYYFEKQNIDDDRLPEMMAVQNALINYKKVDFVVTSVPYGTSMKKANPALTNGNYREVAKRHLMIHEDKVTWRLYQVKK</sequence>
<feature type="transmembrane region" description="Helical" evidence="1">
    <location>
        <begin position="151"/>
        <end position="168"/>
    </location>
</feature>
<feature type="transmembrane region" description="Helical" evidence="1">
    <location>
        <begin position="316"/>
        <end position="333"/>
    </location>
</feature>
<dbReference type="eggNOG" id="COG1807">
    <property type="taxonomic scope" value="Bacteria"/>
</dbReference>
<feature type="transmembrane region" description="Helical" evidence="1">
    <location>
        <begin position="345"/>
        <end position="363"/>
    </location>
</feature>
<evidence type="ECO:0000313" key="3">
    <source>
        <dbReference type="Proteomes" id="UP000030647"/>
    </source>
</evidence>
<keyword evidence="3" id="KW-1185">Reference proteome</keyword>
<dbReference type="Proteomes" id="UP000030647">
    <property type="component" value="Unassembled WGS sequence"/>
</dbReference>
<accession>U4TK15</accession>
<reference evidence="3" key="1">
    <citation type="journal article" date="2013" name="Genome Announc.">
        <title>Whole-Genome Sequencing of Lactobacillus shenzhenensis Strain LY-73T.</title>
        <authorList>
            <person name="Lin Z."/>
            <person name="Liu Z."/>
            <person name="Yang R."/>
            <person name="Zou Y."/>
            <person name="Wan D."/>
            <person name="Chen J."/>
            <person name="Guo M."/>
            <person name="Zhao J."/>
            <person name="Fang C."/>
            <person name="Yang R."/>
            <person name="Liu F."/>
        </authorList>
    </citation>
    <scope>NUCLEOTIDE SEQUENCE [LARGE SCALE GENOMIC DNA]</scope>
    <source>
        <strain evidence="3">LY-73</strain>
    </source>
</reference>
<keyword evidence="1" id="KW-0812">Transmembrane</keyword>
<dbReference type="EMBL" id="KI271596">
    <property type="protein sequence ID" value="ERL64534.1"/>
    <property type="molecule type" value="Genomic_DNA"/>
</dbReference>
<feature type="transmembrane region" description="Helical" evidence="1">
    <location>
        <begin position="293"/>
        <end position="310"/>
    </location>
</feature>
<dbReference type="STRING" id="1231336.L248_0829"/>
<dbReference type="HOGENOM" id="CLU_030254_0_0_9"/>
<evidence type="ECO:0008006" key="4">
    <source>
        <dbReference type="Google" id="ProtNLM"/>
    </source>
</evidence>